<evidence type="ECO:0000313" key="1">
    <source>
        <dbReference type="Proteomes" id="UP000025227"/>
    </source>
</evidence>
<name>A0A7I5EF49_HAECO</name>
<dbReference type="Proteomes" id="UP000025227">
    <property type="component" value="Unplaced"/>
</dbReference>
<organism evidence="1 2">
    <name type="scientific">Haemonchus contortus</name>
    <name type="common">Barber pole worm</name>
    <dbReference type="NCBI Taxonomy" id="6289"/>
    <lineage>
        <taxon>Eukaryota</taxon>
        <taxon>Metazoa</taxon>
        <taxon>Ecdysozoa</taxon>
        <taxon>Nematoda</taxon>
        <taxon>Chromadorea</taxon>
        <taxon>Rhabditida</taxon>
        <taxon>Rhabditina</taxon>
        <taxon>Rhabditomorpha</taxon>
        <taxon>Strongyloidea</taxon>
        <taxon>Trichostrongylidae</taxon>
        <taxon>Haemonchus</taxon>
    </lineage>
</organism>
<dbReference type="WBParaSite" id="HCON_00193450-00001">
    <property type="protein sequence ID" value="HCON_00193450-00001"/>
    <property type="gene ID" value="HCON_00193450"/>
</dbReference>
<dbReference type="AlphaFoldDB" id="A0A7I5EF49"/>
<sequence length="50" mass="5788">MEMDFFRALKVPIRSFNGPCMFARRIEQFPDISGNVRPDISVPPFISIMI</sequence>
<keyword evidence="1" id="KW-1185">Reference proteome</keyword>
<accession>A0A7I5EF49</accession>
<reference evidence="2" key="1">
    <citation type="submission" date="2020-12" db="UniProtKB">
        <authorList>
            <consortium name="WormBaseParasite"/>
        </authorList>
    </citation>
    <scope>IDENTIFICATION</scope>
    <source>
        <strain evidence="2">MHco3</strain>
    </source>
</reference>
<evidence type="ECO:0000313" key="2">
    <source>
        <dbReference type="WBParaSite" id="HCON_00193450-00001"/>
    </source>
</evidence>
<proteinExistence type="predicted"/>
<protein>
    <submittedName>
        <fullName evidence="2">Uncharacterized protein</fullName>
    </submittedName>
</protein>